<protein>
    <submittedName>
        <fullName evidence="1">Pyruvate orthophosphate dikinase</fullName>
    </submittedName>
</protein>
<keyword evidence="2" id="KW-1185">Reference proteome</keyword>
<dbReference type="Gene3D" id="1.10.189.10">
    <property type="entry name" value="Pyruvate Phosphate Dikinase, domain 2"/>
    <property type="match status" value="1"/>
</dbReference>
<reference evidence="1 2" key="1">
    <citation type="journal article" date="2018" name="Front. Plant Sci.">
        <title>Red Clover (Trifolium pratense) and Zigzag Clover (T. medium) - A Picture of Genomic Similarities and Differences.</title>
        <authorList>
            <person name="Dluhosova J."/>
            <person name="Istvanek J."/>
            <person name="Nedelnik J."/>
            <person name="Repkova J."/>
        </authorList>
    </citation>
    <scope>NUCLEOTIDE SEQUENCE [LARGE SCALE GENOMIC DNA]</scope>
    <source>
        <strain evidence="2">cv. 10/8</strain>
        <tissue evidence="1">Leaf</tissue>
    </source>
</reference>
<dbReference type="GO" id="GO:0050242">
    <property type="term" value="F:pyruvate, phosphate dikinase activity"/>
    <property type="evidence" value="ECO:0007669"/>
    <property type="project" value="InterPro"/>
</dbReference>
<evidence type="ECO:0000313" key="2">
    <source>
        <dbReference type="Proteomes" id="UP000265520"/>
    </source>
</evidence>
<dbReference type="AlphaFoldDB" id="A0A392R8X4"/>
<feature type="non-terminal residue" evidence="1">
    <location>
        <position position="79"/>
    </location>
</feature>
<keyword evidence="1" id="KW-0418">Kinase</keyword>
<organism evidence="1 2">
    <name type="scientific">Trifolium medium</name>
    <dbReference type="NCBI Taxonomy" id="97028"/>
    <lineage>
        <taxon>Eukaryota</taxon>
        <taxon>Viridiplantae</taxon>
        <taxon>Streptophyta</taxon>
        <taxon>Embryophyta</taxon>
        <taxon>Tracheophyta</taxon>
        <taxon>Spermatophyta</taxon>
        <taxon>Magnoliopsida</taxon>
        <taxon>eudicotyledons</taxon>
        <taxon>Gunneridae</taxon>
        <taxon>Pentapetalae</taxon>
        <taxon>rosids</taxon>
        <taxon>fabids</taxon>
        <taxon>Fabales</taxon>
        <taxon>Fabaceae</taxon>
        <taxon>Papilionoideae</taxon>
        <taxon>50 kb inversion clade</taxon>
        <taxon>NPAAA clade</taxon>
        <taxon>Hologalegina</taxon>
        <taxon>IRL clade</taxon>
        <taxon>Trifolieae</taxon>
        <taxon>Trifolium</taxon>
    </lineage>
</organism>
<dbReference type="PANTHER" id="PTHR22931">
    <property type="entry name" value="PHOSPHOENOLPYRUVATE DIKINASE-RELATED"/>
    <property type="match status" value="1"/>
</dbReference>
<accession>A0A392R8X4</accession>
<dbReference type="GO" id="GO:0016301">
    <property type="term" value="F:kinase activity"/>
    <property type="evidence" value="ECO:0007669"/>
    <property type="project" value="UniProtKB-KW"/>
</dbReference>
<keyword evidence="1" id="KW-0670">Pyruvate</keyword>
<dbReference type="InterPro" id="IPR010121">
    <property type="entry name" value="Pyruvate_phosphate_dikinase"/>
</dbReference>
<sequence>MLQCRVGKRTGKGAIKIVVDMVQEGLIDTRSAIKMVEPQHLDQLLHPQFEDPSKYKDKVVAVGLPASPGAAVGQVVFTA</sequence>
<dbReference type="PANTHER" id="PTHR22931:SF9">
    <property type="entry name" value="PYRUVATE, PHOSPHATE DIKINASE 1, CHLOROPLASTIC"/>
    <property type="match status" value="1"/>
</dbReference>
<comment type="caution">
    <text evidence="1">The sequence shown here is derived from an EMBL/GenBank/DDBJ whole genome shotgun (WGS) entry which is preliminary data.</text>
</comment>
<dbReference type="Proteomes" id="UP000265520">
    <property type="component" value="Unassembled WGS sequence"/>
</dbReference>
<dbReference type="EMBL" id="LXQA010196259">
    <property type="protein sequence ID" value="MCI32514.1"/>
    <property type="molecule type" value="Genomic_DNA"/>
</dbReference>
<evidence type="ECO:0000313" key="1">
    <source>
        <dbReference type="EMBL" id="MCI32514.1"/>
    </source>
</evidence>
<name>A0A392R8X4_9FABA</name>
<keyword evidence="1" id="KW-0808">Transferase</keyword>
<dbReference type="SUPFAM" id="SSF56059">
    <property type="entry name" value="Glutathione synthetase ATP-binding domain-like"/>
    <property type="match status" value="1"/>
</dbReference>
<proteinExistence type="predicted"/>